<dbReference type="SMART" id="SM00740">
    <property type="entry name" value="PASTA"/>
    <property type="match status" value="5"/>
</dbReference>
<keyword evidence="12" id="KW-0812">Transmembrane</keyword>
<dbReference type="Gene3D" id="3.30.200.20">
    <property type="entry name" value="Phosphorylase Kinase, domain 1"/>
    <property type="match status" value="1"/>
</dbReference>
<feature type="region of interest" description="Disordered" evidence="11">
    <location>
        <begin position="1"/>
        <end position="24"/>
    </location>
</feature>
<dbReference type="PROSITE" id="PS50011">
    <property type="entry name" value="PROTEIN_KINASE_DOM"/>
    <property type="match status" value="1"/>
</dbReference>
<evidence type="ECO:0000313" key="16">
    <source>
        <dbReference type="Proteomes" id="UP000265419"/>
    </source>
</evidence>
<sequence length="751" mass="78628">MTDQSRGAHSSPQDPSGSAATPKQRVLNDRYELGALIGRGGMADVWKGRDLLLGRDVAVKILRSDLARDPVFQARFRREAKAVAGLNDPSIVAVYDTGDTDVQVPGEHASLKVPFIVMEYVSGHTLKERLSGGPLPVQDAGNATLGVLAALTSSHAQSIVHRDIKPANVMITDAGAVKVMDFGIARALADSAATMTQTQAVVGTAQYLSPEQARGESVDERSDLYSAGCLLFELLTGRPPFLGDSPVSVAYQHVGEQPPVASTLNPQVTPALDAVLATALAKDREERFQSASDFSTALRQALRGEMPALTQATTVIPAESDDATRIVSAVPAGAAYAAGLPGEPAPTTGRLDTVLGDPEQDGSGFFGDASDPAHVRENSKRKGIIWAVSLVLVALIGVGGFFVWNWMKDEAEKNARVAVPTVASKTVEQASAELTAAGFTDLSQEEVFSDEVPKGQVVETDPGAGVPTLKSTRIIMKVSKGPDTVAIPKNLAGMSVEEVTAALKALGLEVNAKTQEVEGKDIERGKVVNTNPAMGKNAQVGSAVTLLVSKGEVEIPKDIKGMSEDEARTALTQLGFTVAQTSRQVDGGDTVESGKVVSTDPQPGSKQPYGTQVTLLMAKTKLEIPSTLVGQNEASVQSILKDKGFTKVTSVPKESSQPVGTVVEVSPAPGSKVTPDTEIRVFVSNAVLKLVPSVMGQDVATATQTLQAAGFVVRVNQVEVEDGAQGTVAKQSLAPNSEAKPGTEIVLDVIE</sequence>
<dbReference type="InterPro" id="IPR017441">
    <property type="entry name" value="Protein_kinase_ATP_BS"/>
</dbReference>
<proteinExistence type="predicted"/>
<comment type="caution">
    <text evidence="15">The sequence shown here is derived from an EMBL/GenBank/DDBJ whole genome shotgun (WGS) entry which is preliminary data.</text>
</comment>
<dbReference type="RefSeq" id="WP_119424619.1">
    <property type="nucleotide sequence ID" value="NZ_QQXK01000013.1"/>
</dbReference>
<dbReference type="EC" id="2.7.11.1" evidence="1"/>
<evidence type="ECO:0000256" key="3">
    <source>
        <dbReference type="ARBA" id="ARBA00022679"/>
    </source>
</evidence>
<evidence type="ECO:0000259" key="14">
    <source>
        <dbReference type="PROSITE" id="PS51178"/>
    </source>
</evidence>
<feature type="transmembrane region" description="Helical" evidence="12">
    <location>
        <begin position="384"/>
        <end position="407"/>
    </location>
</feature>
<evidence type="ECO:0000256" key="6">
    <source>
        <dbReference type="ARBA" id="ARBA00022777"/>
    </source>
</evidence>
<dbReference type="PROSITE" id="PS00107">
    <property type="entry name" value="PROTEIN_KINASE_ATP"/>
    <property type="match status" value="1"/>
</dbReference>
<feature type="domain" description="PASTA" evidence="14">
    <location>
        <begin position="554"/>
        <end position="619"/>
    </location>
</feature>
<dbReference type="Pfam" id="PF00069">
    <property type="entry name" value="Pkinase"/>
    <property type="match status" value="1"/>
</dbReference>
<dbReference type="Gene3D" id="1.10.510.10">
    <property type="entry name" value="Transferase(Phosphotransferase) domain 1"/>
    <property type="match status" value="1"/>
</dbReference>
<dbReference type="InterPro" id="IPR011009">
    <property type="entry name" value="Kinase-like_dom_sf"/>
</dbReference>
<dbReference type="InterPro" id="IPR005543">
    <property type="entry name" value="PASTA_dom"/>
</dbReference>
<feature type="domain" description="PASTA" evidence="14">
    <location>
        <begin position="481"/>
        <end position="550"/>
    </location>
</feature>
<keyword evidence="7 10" id="KW-0067">ATP-binding</keyword>
<dbReference type="GO" id="GO:0045717">
    <property type="term" value="P:negative regulation of fatty acid biosynthetic process"/>
    <property type="evidence" value="ECO:0007669"/>
    <property type="project" value="UniProtKB-ARBA"/>
</dbReference>
<keyword evidence="16" id="KW-1185">Reference proteome</keyword>
<dbReference type="PANTHER" id="PTHR43289:SF6">
    <property type="entry name" value="SERINE_THREONINE-PROTEIN KINASE NEKL-3"/>
    <property type="match status" value="1"/>
</dbReference>
<dbReference type="AlphaFoldDB" id="A0A399JCP6"/>
<feature type="compositionally biased region" description="Polar residues" evidence="11">
    <location>
        <begin position="599"/>
        <end position="609"/>
    </location>
</feature>
<evidence type="ECO:0000256" key="5">
    <source>
        <dbReference type="ARBA" id="ARBA00022741"/>
    </source>
</evidence>
<keyword evidence="4" id="KW-0677">Repeat</keyword>
<reference evidence="15 16" key="1">
    <citation type="submission" date="2018-07" db="EMBL/GenBank/DDBJ databases">
        <title>Arthrobacter sp. nov., isolated from raw cow's milk with high bacterial count.</title>
        <authorList>
            <person name="Hahne J."/>
            <person name="Isele D."/>
            <person name="Lipski A."/>
        </authorList>
    </citation>
    <scope>NUCLEOTIDE SEQUENCE [LARGE SCALE GENOMIC DNA]</scope>
    <source>
        <strain evidence="15 16">JZ R-35</strain>
    </source>
</reference>
<dbReference type="NCBIfam" id="NF033483">
    <property type="entry name" value="PknB_PASTA_kin"/>
    <property type="match status" value="1"/>
</dbReference>
<dbReference type="SUPFAM" id="SSF56112">
    <property type="entry name" value="Protein kinase-like (PK-like)"/>
    <property type="match status" value="1"/>
</dbReference>
<evidence type="ECO:0000256" key="10">
    <source>
        <dbReference type="PROSITE-ProRule" id="PRU10141"/>
    </source>
</evidence>
<dbReference type="SMART" id="SM00220">
    <property type="entry name" value="S_TKc"/>
    <property type="match status" value="1"/>
</dbReference>
<evidence type="ECO:0000256" key="11">
    <source>
        <dbReference type="SAM" id="MobiDB-lite"/>
    </source>
</evidence>
<feature type="binding site" evidence="10">
    <location>
        <position position="60"/>
    </location>
    <ligand>
        <name>ATP</name>
        <dbReference type="ChEBI" id="CHEBI:30616"/>
    </ligand>
</feature>
<name>A0A399JCP6_9MICC</name>
<dbReference type="GO" id="GO:0005524">
    <property type="term" value="F:ATP binding"/>
    <property type="evidence" value="ECO:0007669"/>
    <property type="project" value="UniProtKB-UniRule"/>
</dbReference>
<dbReference type="CDD" id="cd14014">
    <property type="entry name" value="STKc_PknB_like"/>
    <property type="match status" value="1"/>
</dbReference>
<dbReference type="GO" id="GO:0004674">
    <property type="term" value="F:protein serine/threonine kinase activity"/>
    <property type="evidence" value="ECO:0007669"/>
    <property type="project" value="UniProtKB-KW"/>
</dbReference>
<keyword evidence="2" id="KW-0723">Serine/threonine-protein kinase</keyword>
<feature type="domain" description="PASTA" evidence="14">
    <location>
        <begin position="413"/>
        <end position="480"/>
    </location>
</feature>
<keyword evidence="12" id="KW-0472">Membrane</keyword>
<feature type="compositionally biased region" description="Polar residues" evidence="11">
    <location>
        <begin position="1"/>
        <end position="21"/>
    </location>
</feature>
<dbReference type="PANTHER" id="PTHR43289">
    <property type="entry name" value="MITOGEN-ACTIVATED PROTEIN KINASE KINASE KINASE 20-RELATED"/>
    <property type="match status" value="1"/>
</dbReference>
<gene>
    <name evidence="15" type="primary">pknB</name>
    <name evidence="15" type="ORF">DWB68_07995</name>
</gene>
<keyword evidence="3" id="KW-0808">Transferase</keyword>
<keyword evidence="5 10" id="KW-0547">Nucleotide-binding</keyword>
<evidence type="ECO:0000256" key="9">
    <source>
        <dbReference type="ARBA" id="ARBA00048679"/>
    </source>
</evidence>
<feature type="region of interest" description="Disordered" evidence="11">
    <location>
        <begin position="583"/>
        <end position="609"/>
    </location>
</feature>
<dbReference type="Proteomes" id="UP000265419">
    <property type="component" value="Unassembled WGS sequence"/>
</dbReference>
<feature type="domain" description="PASTA" evidence="14">
    <location>
        <begin position="685"/>
        <end position="751"/>
    </location>
</feature>
<evidence type="ECO:0000259" key="13">
    <source>
        <dbReference type="PROSITE" id="PS50011"/>
    </source>
</evidence>
<evidence type="ECO:0000256" key="4">
    <source>
        <dbReference type="ARBA" id="ARBA00022737"/>
    </source>
</evidence>
<organism evidence="15 16">
    <name type="scientific">Galactobacter valiniphilus</name>
    <dbReference type="NCBI Taxonomy" id="2676122"/>
    <lineage>
        <taxon>Bacteria</taxon>
        <taxon>Bacillati</taxon>
        <taxon>Actinomycetota</taxon>
        <taxon>Actinomycetes</taxon>
        <taxon>Micrococcales</taxon>
        <taxon>Micrococcaceae</taxon>
        <taxon>Galactobacter</taxon>
    </lineage>
</organism>
<dbReference type="PROSITE" id="PS00108">
    <property type="entry name" value="PROTEIN_KINASE_ST"/>
    <property type="match status" value="1"/>
</dbReference>
<dbReference type="FunFam" id="1.10.510.10:FF:000021">
    <property type="entry name" value="Serine/threonine protein kinase"/>
    <property type="match status" value="1"/>
</dbReference>
<dbReference type="Pfam" id="PF03793">
    <property type="entry name" value="PASTA"/>
    <property type="match status" value="5"/>
</dbReference>
<evidence type="ECO:0000256" key="2">
    <source>
        <dbReference type="ARBA" id="ARBA00022527"/>
    </source>
</evidence>
<dbReference type="EMBL" id="QQXK01000013">
    <property type="protein sequence ID" value="RII42327.1"/>
    <property type="molecule type" value="Genomic_DNA"/>
</dbReference>
<evidence type="ECO:0000256" key="7">
    <source>
        <dbReference type="ARBA" id="ARBA00022840"/>
    </source>
</evidence>
<comment type="catalytic activity">
    <reaction evidence="9">
        <text>L-seryl-[protein] + ATP = O-phospho-L-seryl-[protein] + ADP + H(+)</text>
        <dbReference type="Rhea" id="RHEA:17989"/>
        <dbReference type="Rhea" id="RHEA-COMP:9863"/>
        <dbReference type="Rhea" id="RHEA-COMP:11604"/>
        <dbReference type="ChEBI" id="CHEBI:15378"/>
        <dbReference type="ChEBI" id="CHEBI:29999"/>
        <dbReference type="ChEBI" id="CHEBI:30616"/>
        <dbReference type="ChEBI" id="CHEBI:83421"/>
        <dbReference type="ChEBI" id="CHEBI:456216"/>
        <dbReference type="EC" id="2.7.11.1"/>
    </reaction>
</comment>
<dbReference type="CDD" id="cd06577">
    <property type="entry name" value="PASTA_pknB"/>
    <property type="match status" value="5"/>
</dbReference>
<dbReference type="PROSITE" id="PS51178">
    <property type="entry name" value="PASTA"/>
    <property type="match status" value="5"/>
</dbReference>
<keyword evidence="12" id="KW-1133">Transmembrane helix</keyword>
<evidence type="ECO:0000256" key="1">
    <source>
        <dbReference type="ARBA" id="ARBA00012513"/>
    </source>
</evidence>
<protein>
    <recommendedName>
        <fullName evidence="1">non-specific serine/threonine protein kinase</fullName>
        <ecNumber evidence="1">2.7.11.1</ecNumber>
    </recommendedName>
</protein>
<dbReference type="Gene3D" id="3.30.10.20">
    <property type="match status" value="5"/>
</dbReference>
<feature type="domain" description="PASTA" evidence="14">
    <location>
        <begin position="624"/>
        <end position="684"/>
    </location>
</feature>
<dbReference type="FunFam" id="3.30.200.20:FF:000035">
    <property type="entry name" value="Serine/threonine protein kinase Stk1"/>
    <property type="match status" value="1"/>
</dbReference>
<comment type="catalytic activity">
    <reaction evidence="8">
        <text>L-threonyl-[protein] + ATP = O-phospho-L-threonyl-[protein] + ADP + H(+)</text>
        <dbReference type="Rhea" id="RHEA:46608"/>
        <dbReference type="Rhea" id="RHEA-COMP:11060"/>
        <dbReference type="Rhea" id="RHEA-COMP:11605"/>
        <dbReference type="ChEBI" id="CHEBI:15378"/>
        <dbReference type="ChEBI" id="CHEBI:30013"/>
        <dbReference type="ChEBI" id="CHEBI:30616"/>
        <dbReference type="ChEBI" id="CHEBI:61977"/>
        <dbReference type="ChEBI" id="CHEBI:456216"/>
        <dbReference type="EC" id="2.7.11.1"/>
    </reaction>
</comment>
<evidence type="ECO:0000256" key="8">
    <source>
        <dbReference type="ARBA" id="ARBA00047899"/>
    </source>
</evidence>
<keyword evidence="6 15" id="KW-0418">Kinase</keyword>
<dbReference type="InterPro" id="IPR008271">
    <property type="entry name" value="Ser/Thr_kinase_AS"/>
</dbReference>
<accession>A0A399JCP6</accession>
<dbReference type="InterPro" id="IPR000719">
    <property type="entry name" value="Prot_kinase_dom"/>
</dbReference>
<evidence type="ECO:0000256" key="12">
    <source>
        <dbReference type="SAM" id="Phobius"/>
    </source>
</evidence>
<evidence type="ECO:0000313" key="15">
    <source>
        <dbReference type="EMBL" id="RII42327.1"/>
    </source>
</evidence>
<feature type="domain" description="Protein kinase" evidence="13">
    <location>
        <begin position="31"/>
        <end position="309"/>
    </location>
</feature>